<keyword evidence="1" id="KW-0446">Lipid-binding</keyword>
<dbReference type="InterPro" id="IPR035984">
    <property type="entry name" value="Acyl-CoA-binding_sf"/>
</dbReference>
<dbReference type="PROSITE" id="PS51228">
    <property type="entry name" value="ACB_2"/>
    <property type="match status" value="1"/>
</dbReference>
<dbReference type="Gene3D" id="1.20.80.10">
    <property type="match status" value="1"/>
</dbReference>
<accession>A0A0J9X4B7</accession>
<proteinExistence type="predicted"/>
<comment type="caution">
    <text evidence="3">The sequence shown here is derived from an EMBL/GenBank/DDBJ whole genome shotgun (WGS) entry which is preliminary data.</text>
</comment>
<dbReference type="InterPro" id="IPR014352">
    <property type="entry name" value="FERM/acyl-CoA-bd_prot_sf"/>
</dbReference>
<evidence type="ECO:0000259" key="2">
    <source>
        <dbReference type="PROSITE" id="PS51228"/>
    </source>
</evidence>
<sequence>MADAIDLAFSKAITSIKTLSSRKGLPQPPVENRIHLYGLYKQATEGDVEGIMERPEDATSQLKWDAWKKEEGVDKLEAKRNYVSFLIQTLRDHASGSEEGQEVLTELNELWDQVKDIDLATLPDPLERAKQEAKAIHSRQPSDRPTGTPIIGEYDARYLESQYWNSPRKKPFPESGNENLRKWQRDVSSALESINQEIVEIRRRHGVPAGNLESRGDYDTPLIPGTHYYENTYYYDDNDRLFMANRDHADSDKADQPPSPPNYTKFRVLRFFLTLIWGSIKHLSIDVAVLAAVFTAAKFSRRNWSTDTRNLWNRIVSSVIDLLRDQLAQ</sequence>
<dbReference type="Pfam" id="PF00887">
    <property type="entry name" value="ACBP"/>
    <property type="match status" value="1"/>
</dbReference>
<dbReference type="PANTHER" id="PTHR23310">
    <property type="entry name" value="ACYL-COA-BINDING PROTEIN, ACBP"/>
    <property type="match status" value="1"/>
</dbReference>
<feature type="domain" description="ACB" evidence="2">
    <location>
        <begin position="5"/>
        <end position="95"/>
    </location>
</feature>
<dbReference type="InterPro" id="IPR000582">
    <property type="entry name" value="Acyl-CoA-binding_protein"/>
</dbReference>
<dbReference type="AlphaFoldDB" id="A0A0J9X4B7"/>
<evidence type="ECO:0000313" key="4">
    <source>
        <dbReference type="Proteomes" id="UP000242525"/>
    </source>
</evidence>
<dbReference type="GO" id="GO:0000062">
    <property type="term" value="F:fatty-acyl-CoA binding"/>
    <property type="evidence" value="ECO:0007669"/>
    <property type="project" value="InterPro"/>
</dbReference>
<dbReference type="STRING" id="1173061.A0A0J9X4B7"/>
<protein>
    <recommendedName>
        <fullName evidence="2">ACB domain-containing protein</fullName>
    </recommendedName>
</protein>
<organism evidence="3 4">
    <name type="scientific">Geotrichum candidum</name>
    <name type="common">Oospora lactis</name>
    <name type="synonym">Dipodascus geotrichum</name>
    <dbReference type="NCBI Taxonomy" id="1173061"/>
    <lineage>
        <taxon>Eukaryota</taxon>
        <taxon>Fungi</taxon>
        <taxon>Dikarya</taxon>
        <taxon>Ascomycota</taxon>
        <taxon>Saccharomycotina</taxon>
        <taxon>Dipodascomycetes</taxon>
        <taxon>Dipodascales</taxon>
        <taxon>Dipodascaceae</taxon>
        <taxon>Geotrichum</taxon>
    </lineage>
</organism>
<gene>
    <name evidence="3" type="ORF">BN980_GECA02s03981g</name>
</gene>
<dbReference type="Proteomes" id="UP000242525">
    <property type="component" value="Unassembled WGS sequence"/>
</dbReference>
<dbReference type="EMBL" id="CCBN010000002">
    <property type="protein sequence ID" value="CDO51979.1"/>
    <property type="molecule type" value="Genomic_DNA"/>
</dbReference>
<name>A0A0J9X4B7_GEOCN</name>
<dbReference type="SUPFAM" id="SSF47027">
    <property type="entry name" value="Acyl-CoA binding protein"/>
    <property type="match status" value="1"/>
</dbReference>
<reference evidence="3" key="1">
    <citation type="submission" date="2014-03" db="EMBL/GenBank/DDBJ databases">
        <authorList>
            <person name="Casaregola S."/>
        </authorList>
    </citation>
    <scope>NUCLEOTIDE SEQUENCE [LARGE SCALE GENOMIC DNA]</scope>
    <source>
        <strain evidence="3">CLIB 918</strain>
    </source>
</reference>
<dbReference type="PANTHER" id="PTHR23310:SF133">
    <property type="entry name" value="COA BINDING PROTEIN, PUTATIVE (AFU_ORTHOLOGUE AFUA_1G12300)-RELATED"/>
    <property type="match status" value="1"/>
</dbReference>
<dbReference type="GO" id="GO:0006631">
    <property type="term" value="P:fatty acid metabolic process"/>
    <property type="evidence" value="ECO:0007669"/>
    <property type="project" value="TreeGrafter"/>
</dbReference>
<dbReference type="OrthoDB" id="346910at2759"/>
<keyword evidence="4" id="KW-1185">Reference proteome</keyword>
<evidence type="ECO:0000313" key="3">
    <source>
        <dbReference type="EMBL" id="CDO51979.1"/>
    </source>
</evidence>
<evidence type="ECO:0000256" key="1">
    <source>
        <dbReference type="ARBA" id="ARBA00023121"/>
    </source>
</evidence>